<keyword evidence="3" id="KW-0732">Signal</keyword>
<keyword evidence="1" id="KW-0175">Coiled coil</keyword>
<dbReference type="RefSeq" id="WP_145185115.1">
    <property type="nucleotide sequence ID" value="NZ_CP036266.1"/>
</dbReference>
<feature type="compositionally biased region" description="Basic and acidic residues" evidence="2">
    <location>
        <begin position="44"/>
        <end position="61"/>
    </location>
</feature>
<evidence type="ECO:0000256" key="2">
    <source>
        <dbReference type="SAM" id="MobiDB-lite"/>
    </source>
</evidence>
<sequence precursor="true">MNRFTVDQCPLLTWVCLFCLTLITGSTLSAEDPRASATVNVSKEASKKAGDKADGARKEPKNAGALSPEREKQALEFARSHHPELAELIERLKKHRPREYRRAVRDLDTTLTRLERFKHRDGERYRLTLERWEVDSRIRLLAARVSIKGSDADQAELKSLLKQRVDLQLELLQHEKKSAEKRLQKLEKSISEMEQNRDQLVDDELKRIKRNLKKTKSKTSDKK</sequence>
<keyword evidence="5" id="KW-1185">Reference proteome</keyword>
<reference evidence="4 5" key="1">
    <citation type="submission" date="2019-02" db="EMBL/GenBank/DDBJ databases">
        <title>Deep-cultivation of Planctomycetes and their phenomic and genomic characterization uncovers novel biology.</title>
        <authorList>
            <person name="Wiegand S."/>
            <person name="Jogler M."/>
            <person name="Boedeker C."/>
            <person name="Pinto D."/>
            <person name="Vollmers J."/>
            <person name="Rivas-Marin E."/>
            <person name="Kohn T."/>
            <person name="Peeters S.H."/>
            <person name="Heuer A."/>
            <person name="Rast P."/>
            <person name="Oberbeckmann S."/>
            <person name="Bunk B."/>
            <person name="Jeske O."/>
            <person name="Meyerdierks A."/>
            <person name="Storesund J.E."/>
            <person name="Kallscheuer N."/>
            <person name="Luecker S."/>
            <person name="Lage O.M."/>
            <person name="Pohl T."/>
            <person name="Merkel B.J."/>
            <person name="Hornburger P."/>
            <person name="Mueller R.-W."/>
            <person name="Bruemmer F."/>
            <person name="Labrenz M."/>
            <person name="Spormann A.M."/>
            <person name="Op den Camp H."/>
            <person name="Overmann J."/>
            <person name="Amann R."/>
            <person name="Jetten M.S.M."/>
            <person name="Mascher T."/>
            <person name="Medema M.H."/>
            <person name="Devos D.P."/>
            <person name="Kaster A.-K."/>
            <person name="Ovreas L."/>
            <person name="Rohde M."/>
            <person name="Galperin M.Y."/>
            <person name="Jogler C."/>
        </authorList>
    </citation>
    <scope>NUCLEOTIDE SEQUENCE [LARGE SCALE GENOMIC DNA]</scope>
    <source>
        <strain evidence="4 5">HG66A1</strain>
    </source>
</reference>
<dbReference type="OrthoDB" id="213467at2"/>
<dbReference type="EMBL" id="CP036266">
    <property type="protein sequence ID" value="QDT21198.1"/>
    <property type="molecule type" value="Genomic_DNA"/>
</dbReference>
<evidence type="ECO:0000256" key="3">
    <source>
        <dbReference type="SAM" id="SignalP"/>
    </source>
</evidence>
<gene>
    <name evidence="4" type="ORF">HG66A1_29970</name>
</gene>
<proteinExistence type="predicted"/>
<evidence type="ECO:0000256" key="1">
    <source>
        <dbReference type="SAM" id="Coils"/>
    </source>
</evidence>
<dbReference type="Proteomes" id="UP000320421">
    <property type="component" value="Chromosome"/>
</dbReference>
<feature type="coiled-coil region" evidence="1">
    <location>
        <begin position="157"/>
        <end position="203"/>
    </location>
</feature>
<protein>
    <submittedName>
        <fullName evidence="4">Uncharacterized protein</fullName>
    </submittedName>
</protein>
<dbReference type="AlphaFoldDB" id="A0A517PPB9"/>
<feature type="chain" id="PRO_5022227288" evidence="3">
    <location>
        <begin position="30"/>
        <end position="223"/>
    </location>
</feature>
<feature type="region of interest" description="Disordered" evidence="2">
    <location>
        <begin position="33"/>
        <end position="69"/>
    </location>
</feature>
<evidence type="ECO:0000313" key="5">
    <source>
        <dbReference type="Proteomes" id="UP000320421"/>
    </source>
</evidence>
<organism evidence="4 5">
    <name type="scientific">Gimesia chilikensis</name>
    <dbReference type="NCBI Taxonomy" id="2605989"/>
    <lineage>
        <taxon>Bacteria</taxon>
        <taxon>Pseudomonadati</taxon>
        <taxon>Planctomycetota</taxon>
        <taxon>Planctomycetia</taxon>
        <taxon>Planctomycetales</taxon>
        <taxon>Planctomycetaceae</taxon>
        <taxon>Gimesia</taxon>
    </lineage>
</organism>
<feature type="signal peptide" evidence="3">
    <location>
        <begin position="1"/>
        <end position="29"/>
    </location>
</feature>
<accession>A0A517PPB9</accession>
<name>A0A517PPB9_9PLAN</name>
<evidence type="ECO:0000313" key="4">
    <source>
        <dbReference type="EMBL" id="QDT21198.1"/>
    </source>
</evidence>